<evidence type="ECO:0000313" key="1">
    <source>
        <dbReference type="EMBL" id="CUH68311.1"/>
    </source>
</evidence>
<organism evidence="2 4">
    <name type="scientific">Thalassovita autumnalis</name>
    <dbReference type="NCBI Taxonomy" id="2072972"/>
    <lineage>
        <taxon>Bacteria</taxon>
        <taxon>Pseudomonadati</taxon>
        <taxon>Pseudomonadota</taxon>
        <taxon>Alphaproteobacteria</taxon>
        <taxon>Rhodobacterales</taxon>
        <taxon>Roseobacteraceae</taxon>
        <taxon>Thalassovita</taxon>
    </lineage>
</organism>
<dbReference type="Proteomes" id="UP000051887">
    <property type="component" value="Unassembled WGS sequence"/>
</dbReference>
<keyword evidence="3" id="KW-1185">Reference proteome</keyword>
<reference evidence="1 3" key="2">
    <citation type="submission" date="2015-09" db="EMBL/GenBank/DDBJ databases">
        <authorList>
            <person name="Rodrigo-Torres L."/>
            <person name="Arahal D.R."/>
        </authorList>
    </citation>
    <scope>NUCLEOTIDE SEQUENCE [LARGE SCALE GENOMIC DNA]</scope>
    <source>
        <strain evidence="1 3">CECT 5118</strain>
    </source>
</reference>
<gene>
    <name evidence="1" type="ORF">TL5118_02570</name>
    <name evidence="2" type="ORF">TL5120_03249</name>
</gene>
<sequence length="107" mass="11620">MTPLPSVSAERLAASMVRIGVRCGDEGQKLHSDVRGNALIAWSISRSGTWAGQTPRHSRASRADYPKAKVDLLSLMGESSADLARRAAELMAPEPLRLQGLNRALRR</sequence>
<dbReference type="AlphaFoldDB" id="A0A0P1FWZ6"/>
<evidence type="ECO:0000313" key="4">
    <source>
        <dbReference type="Proteomes" id="UP000051887"/>
    </source>
</evidence>
<evidence type="ECO:0000313" key="3">
    <source>
        <dbReference type="Proteomes" id="UP000051086"/>
    </source>
</evidence>
<name>A0A0P1FWZ6_9RHOB</name>
<dbReference type="Proteomes" id="UP000051086">
    <property type="component" value="Unassembled WGS sequence"/>
</dbReference>
<dbReference type="EMBL" id="CYSC01000040">
    <property type="protein sequence ID" value="CUH73440.1"/>
    <property type="molecule type" value="Genomic_DNA"/>
</dbReference>
<proteinExistence type="predicted"/>
<evidence type="ECO:0000313" key="2">
    <source>
        <dbReference type="EMBL" id="CUH73440.1"/>
    </source>
</evidence>
<accession>A0A0P1FWZ6</accession>
<reference evidence="2 4" key="1">
    <citation type="submission" date="2015-09" db="EMBL/GenBank/DDBJ databases">
        <authorList>
            <consortium name="Swine Surveillance"/>
        </authorList>
    </citation>
    <scope>NUCLEOTIDE SEQUENCE [LARGE SCALE GENOMIC DNA]</scope>
    <source>
        <strain evidence="2 4">5120</strain>
    </source>
</reference>
<protein>
    <submittedName>
        <fullName evidence="2">Uncharacterized protein</fullName>
    </submittedName>
</protein>
<dbReference type="EMBL" id="CYSB01000030">
    <property type="protein sequence ID" value="CUH68311.1"/>
    <property type="molecule type" value="Genomic_DNA"/>
</dbReference>